<comment type="caution">
    <text evidence="4">The sequence shown here is derived from an EMBL/GenBank/DDBJ whole genome shotgun (WGS) entry which is preliminary data.</text>
</comment>
<dbReference type="Proteomes" id="UP000284902">
    <property type="component" value="Unassembled WGS sequence"/>
</dbReference>
<accession>A0A3E4LJG6</accession>
<evidence type="ECO:0000313" key="4">
    <source>
        <dbReference type="EMBL" id="RGK37669.1"/>
    </source>
</evidence>
<dbReference type="Proteomes" id="UP000260793">
    <property type="component" value="Unassembled WGS sequence"/>
</dbReference>
<dbReference type="InterPro" id="IPR000462">
    <property type="entry name" value="CDP-OH_P_trans"/>
</dbReference>
<dbReference type="GO" id="GO:0016020">
    <property type="term" value="C:membrane"/>
    <property type="evidence" value="ECO:0007669"/>
    <property type="project" value="InterPro"/>
</dbReference>
<feature type="transmembrane region" description="Helical" evidence="3">
    <location>
        <begin position="12"/>
        <end position="33"/>
    </location>
</feature>
<evidence type="ECO:0000313" key="6">
    <source>
        <dbReference type="Proteomes" id="UP000260793"/>
    </source>
</evidence>
<protein>
    <submittedName>
        <fullName evidence="4">CDP-alcohol phosphatidyltransferase family protein</fullName>
    </submittedName>
</protein>
<keyword evidence="3" id="KW-1133">Transmembrane helix</keyword>
<evidence type="ECO:0000313" key="5">
    <source>
        <dbReference type="EMBL" id="RHF59546.1"/>
    </source>
</evidence>
<dbReference type="Pfam" id="PF01066">
    <property type="entry name" value="CDP-OH_P_transf"/>
    <property type="match status" value="1"/>
</dbReference>
<gene>
    <name evidence="5" type="ORF">DW672_08805</name>
    <name evidence="4" type="ORF">DXD17_11835</name>
</gene>
<feature type="transmembrane region" description="Helical" evidence="3">
    <location>
        <begin position="98"/>
        <end position="118"/>
    </location>
</feature>
<dbReference type="GO" id="GO:0016780">
    <property type="term" value="F:phosphotransferase activity, for other substituted phosphate groups"/>
    <property type="evidence" value="ECO:0007669"/>
    <property type="project" value="InterPro"/>
</dbReference>
<evidence type="ECO:0000256" key="1">
    <source>
        <dbReference type="ARBA" id="ARBA00022679"/>
    </source>
</evidence>
<feature type="transmembrane region" description="Helical" evidence="3">
    <location>
        <begin position="130"/>
        <end position="147"/>
    </location>
</feature>
<evidence type="ECO:0000256" key="2">
    <source>
        <dbReference type="RuleBase" id="RU003750"/>
    </source>
</evidence>
<keyword evidence="3" id="KW-0812">Transmembrane</keyword>
<reference evidence="6 7" key="1">
    <citation type="submission" date="2018-08" db="EMBL/GenBank/DDBJ databases">
        <title>A genome reference for cultivated species of the human gut microbiota.</title>
        <authorList>
            <person name="Zou Y."/>
            <person name="Xue W."/>
            <person name="Luo G."/>
        </authorList>
    </citation>
    <scope>NUCLEOTIDE SEQUENCE [LARGE SCALE GENOMIC DNA]</scope>
    <source>
        <strain evidence="5 7">AM25-1LB</strain>
        <strain evidence="4 6">TF11-7</strain>
    </source>
</reference>
<proteinExistence type="inferred from homology"/>
<dbReference type="EMBL" id="QSQN01000035">
    <property type="protein sequence ID" value="RGK37669.1"/>
    <property type="molecule type" value="Genomic_DNA"/>
</dbReference>
<dbReference type="AlphaFoldDB" id="A0A3E4LJG6"/>
<comment type="similarity">
    <text evidence="2">Belongs to the CDP-alcohol phosphatidyltransferase class-I family.</text>
</comment>
<evidence type="ECO:0000256" key="3">
    <source>
        <dbReference type="SAM" id="Phobius"/>
    </source>
</evidence>
<evidence type="ECO:0000313" key="7">
    <source>
        <dbReference type="Proteomes" id="UP000284902"/>
    </source>
</evidence>
<dbReference type="InterPro" id="IPR043130">
    <property type="entry name" value="CDP-OH_PTrfase_TM_dom"/>
</dbReference>
<dbReference type="InterPro" id="IPR048254">
    <property type="entry name" value="CDP_ALCOHOL_P_TRANSF_CS"/>
</dbReference>
<name>A0A3E4LJG6_9FIRM</name>
<keyword evidence="1 2" id="KW-0808">Transferase</keyword>
<dbReference type="Gene3D" id="1.20.120.1760">
    <property type="match status" value="1"/>
</dbReference>
<keyword evidence="3" id="KW-0472">Membrane</keyword>
<dbReference type="PROSITE" id="PS00379">
    <property type="entry name" value="CDP_ALCOHOL_P_TRANSF"/>
    <property type="match status" value="1"/>
</dbReference>
<organism evidence="4 6">
    <name type="scientific">[Ruminococcus] lactaris</name>
    <dbReference type="NCBI Taxonomy" id="46228"/>
    <lineage>
        <taxon>Bacteria</taxon>
        <taxon>Bacillati</taxon>
        <taxon>Bacillota</taxon>
        <taxon>Clostridia</taxon>
        <taxon>Lachnospirales</taxon>
        <taxon>Lachnospiraceae</taxon>
        <taxon>Mediterraneibacter</taxon>
    </lineage>
</organism>
<sequence length="189" mass="21716">MEMRRRFMKEKLLTPPNICTMLRIVGTVGLLLIRPLTLPFYLLYTFCGITDVLDGTIARATNSTSEFGARLDSISDLIFYAVMIVKFFPILLEVLPVWMWYCIGAVLVIRACSYVTAAVRYHRFASLHTILNKATGFCVFCLPYMLVQDFALRYCEITCVIAGLASTEEFLIHLLSKEYEPGRKFIWKR</sequence>
<dbReference type="EMBL" id="QRHG01000021">
    <property type="protein sequence ID" value="RHF59546.1"/>
    <property type="molecule type" value="Genomic_DNA"/>
</dbReference>
<dbReference type="GO" id="GO:0008654">
    <property type="term" value="P:phospholipid biosynthetic process"/>
    <property type="evidence" value="ECO:0007669"/>
    <property type="project" value="InterPro"/>
</dbReference>